<keyword evidence="4 5" id="KW-0472">Membrane</keyword>
<feature type="transmembrane region" description="Helical" evidence="5">
    <location>
        <begin position="90"/>
        <end position="110"/>
    </location>
</feature>
<evidence type="ECO:0000256" key="1">
    <source>
        <dbReference type="ARBA" id="ARBA00022475"/>
    </source>
</evidence>
<dbReference type="Pfam" id="PF04279">
    <property type="entry name" value="IspA"/>
    <property type="match status" value="1"/>
</dbReference>
<dbReference type="NCBIfam" id="NF001323">
    <property type="entry name" value="PRK00259.1-1"/>
    <property type="match status" value="1"/>
</dbReference>
<evidence type="ECO:0000256" key="3">
    <source>
        <dbReference type="ARBA" id="ARBA00022989"/>
    </source>
</evidence>
<dbReference type="PANTHER" id="PTHR36917:SF1">
    <property type="entry name" value="INNER MEMBRANE-SPANNING PROTEIN YCIB"/>
    <property type="match status" value="1"/>
</dbReference>
<dbReference type="HAMAP" id="MF_00189">
    <property type="entry name" value="YciB"/>
    <property type="match status" value="1"/>
</dbReference>
<keyword evidence="2 5" id="KW-0812">Transmembrane</keyword>
<keyword evidence="3 5" id="KW-1133">Transmembrane helix</keyword>
<feature type="transmembrane region" description="Helical" evidence="5">
    <location>
        <begin position="130"/>
        <end position="148"/>
    </location>
</feature>
<keyword evidence="7" id="KW-1185">Reference proteome</keyword>
<keyword evidence="1 5" id="KW-1003">Cell membrane</keyword>
<comment type="subcellular location">
    <subcellularLocation>
        <location evidence="5">Cell inner membrane</location>
        <topology evidence="5">Multi-pass membrane protein</topology>
    </subcellularLocation>
</comment>
<comment type="caution">
    <text evidence="6">The sequence shown here is derived from an EMBL/GenBank/DDBJ whole genome shotgun (WGS) entry which is preliminary data.</text>
</comment>
<name>A0ABV8UL90_9PROT</name>
<dbReference type="RefSeq" id="WP_382422121.1">
    <property type="nucleotide sequence ID" value="NZ_JBHSCW010000004.1"/>
</dbReference>
<feature type="transmembrane region" description="Helical" evidence="5">
    <location>
        <begin position="59"/>
        <end position="78"/>
    </location>
</feature>
<evidence type="ECO:0000256" key="4">
    <source>
        <dbReference type="ARBA" id="ARBA00023136"/>
    </source>
</evidence>
<evidence type="ECO:0000256" key="2">
    <source>
        <dbReference type="ARBA" id="ARBA00022692"/>
    </source>
</evidence>
<dbReference type="EMBL" id="JBHSCW010000004">
    <property type="protein sequence ID" value="MFC4351774.1"/>
    <property type="molecule type" value="Genomic_DNA"/>
</dbReference>
<feature type="transmembrane region" description="Helical" evidence="5">
    <location>
        <begin position="20"/>
        <end position="47"/>
    </location>
</feature>
<reference evidence="7" key="1">
    <citation type="journal article" date="2019" name="Int. J. Syst. Evol. Microbiol.">
        <title>The Global Catalogue of Microorganisms (GCM) 10K type strain sequencing project: providing services to taxonomists for standard genome sequencing and annotation.</title>
        <authorList>
            <consortium name="The Broad Institute Genomics Platform"/>
            <consortium name="The Broad Institute Genome Sequencing Center for Infectious Disease"/>
            <person name="Wu L."/>
            <person name="Ma J."/>
        </authorList>
    </citation>
    <scope>NUCLEOTIDE SEQUENCE [LARGE SCALE GENOMIC DNA]</scope>
    <source>
        <strain evidence="7">CECT 8472</strain>
    </source>
</reference>
<dbReference type="NCBIfam" id="TIGR00997">
    <property type="entry name" value="ispZ"/>
    <property type="match status" value="1"/>
</dbReference>
<comment type="similarity">
    <text evidence="5">Belongs to the YciB family.</text>
</comment>
<protein>
    <recommendedName>
        <fullName evidence="5">Inner membrane-spanning protein YciB</fullName>
    </recommendedName>
</protein>
<gene>
    <name evidence="5" type="primary">yciB</name>
    <name evidence="6" type="ORF">ACFOW6_09495</name>
</gene>
<accession>A0ABV8UL90</accession>
<dbReference type="Proteomes" id="UP001595799">
    <property type="component" value="Unassembled WGS sequence"/>
</dbReference>
<sequence>MSTKQPAPGWLQPVTDYIPLALFLIAYLTTDILTATAVLIFATLLALVLSYSVARKIPVLALLAAGVVAVFGGLTLFFEDDLFIKIKPTIVQILFAVVLYGSYLFGRPVLKLVLGTAFPLKEEAWRPLTIRFSVFFLVMAAANEVIWRTQSTDFWVAFDTIGQIVITFIFMMTQVPFLLRHQLDENTETQDS</sequence>
<comment type="function">
    <text evidence="5">Plays a role in cell envelope biogenesis, maintenance of cell envelope integrity and membrane homeostasis.</text>
</comment>
<organism evidence="6 7">
    <name type="scientific">Fodinicurvata halophila</name>
    <dbReference type="NCBI Taxonomy" id="1419723"/>
    <lineage>
        <taxon>Bacteria</taxon>
        <taxon>Pseudomonadati</taxon>
        <taxon>Pseudomonadota</taxon>
        <taxon>Alphaproteobacteria</taxon>
        <taxon>Rhodospirillales</taxon>
        <taxon>Rhodovibrionaceae</taxon>
        <taxon>Fodinicurvata</taxon>
    </lineage>
</organism>
<feature type="transmembrane region" description="Helical" evidence="5">
    <location>
        <begin position="154"/>
        <end position="173"/>
    </location>
</feature>
<evidence type="ECO:0000256" key="5">
    <source>
        <dbReference type="HAMAP-Rule" id="MF_00189"/>
    </source>
</evidence>
<evidence type="ECO:0000313" key="7">
    <source>
        <dbReference type="Proteomes" id="UP001595799"/>
    </source>
</evidence>
<evidence type="ECO:0000313" key="6">
    <source>
        <dbReference type="EMBL" id="MFC4351774.1"/>
    </source>
</evidence>
<dbReference type="PANTHER" id="PTHR36917">
    <property type="entry name" value="INTRACELLULAR SEPTATION PROTEIN A-RELATED"/>
    <property type="match status" value="1"/>
</dbReference>
<proteinExistence type="inferred from homology"/>
<keyword evidence="5" id="KW-0997">Cell inner membrane</keyword>
<dbReference type="InterPro" id="IPR006008">
    <property type="entry name" value="YciB"/>
</dbReference>